<evidence type="ECO:0000256" key="8">
    <source>
        <dbReference type="ARBA" id="ARBA00083882"/>
    </source>
</evidence>
<evidence type="ECO:0000256" key="5">
    <source>
        <dbReference type="ARBA" id="ARBA00069710"/>
    </source>
</evidence>
<dbReference type="GO" id="GO:0031956">
    <property type="term" value="F:medium-chain fatty acid-CoA ligase activity"/>
    <property type="evidence" value="ECO:0007669"/>
    <property type="project" value="TreeGrafter"/>
</dbReference>
<gene>
    <name evidence="11" type="ORF">MBOU_45280</name>
</gene>
<dbReference type="InterPro" id="IPR025110">
    <property type="entry name" value="AMP-bd_C"/>
</dbReference>
<dbReference type="Pfam" id="PF00501">
    <property type="entry name" value="AMP-binding"/>
    <property type="match status" value="1"/>
</dbReference>
<dbReference type="EC" id="6.2.1.3" evidence="3"/>
<feature type="domain" description="AMP-binding enzyme C-terminal" evidence="10">
    <location>
        <begin position="466"/>
        <end position="541"/>
    </location>
</feature>
<evidence type="ECO:0000256" key="7">
    <source>
        <dbReference type="ARBA" id="ARBA00080667"/>
    </source>
</evidence>
<feature type="domain" description="AMP-dependent synthetase/ligase" evidence="9">
    <location>
        <begin position="66"/>
        <end position="418"/>
    </location>
</feature>
<evidence type="ECO:0000256" key="3">
    <source>
        <dbReference type="ARBA" id="ARBA00026121"/>
    </source>
</evidence>
<sequence length="567" mass="61600">MTDALNAIRDSVREKLERVTEAGRAVKRLVDRGIVDLSDPKSFIQAAKLTPVYGPQATMTIIGGQKYASLPAFVDERGTLTYKQVDDQSWALARGLQSMGVSQGSVIALLCRDHRGLVITMAACGKLGARMVLMNTGFAKPQFAQVCEREHVTVVMHDSEFIGLLDALPADMPRVLTWVDEGAELPEGAKTLEDLVAANPSAPLPPPTKAGGSVILTSGTTGLPKGAPRNKVSPLATAQIVDRIPFPRKGTMVIVSPIFHSTGWATYTVGAALGNKVVTSRRFKPENTLKMIADHKADMLVAVPTMMHRIVELGPDIINKYDTSSLKVILVAGSALSPDLSNRVQDTFGDVLYNMYGSTECAIASIATPDELRAAPGTAGRPPLTCHIVLYDDNDRRIEGPNRRGRIFVNNGAKFEGYTDGRNKQIIDGYMSSGDMGHIDENGLLFVDGRDDDMIVSGGENVFPQEVENLLEERDDVAEVAVVGVDDVEFGKRLRAYIVPEPGAKTDPAEIQQYVKNNLARHKVPRDVIFIDELPRNATGKLLRRVLVEMDVKQPDNVEEPSTPQPS</sequence>
<comment type="similarity">
    <text evidence="1">Belongs to the ATP-dependent AMP-binding enzyme family.</text>
</comment>
<dbReference type="EMBL" id="BLKZ01000001">
    <property type="protein sequence ID" value="GFG92486.1"/>
    <property type="molecule type" value="Genomic_DNA"/>
</dbReference>
<dbReference type="AlphaFoldDB" id="A0A7I9YV78"/>
<reference evidence="11 12" key="1">
    <citation type="journal article" date="2019" name="Emerg. Microbes Infect.">
        <title>Comprehensive subspecies identification of 175 nontuberculous mycobacteria species based on 7547 genomic profiles.</title>
        <authorList>
            <person name="Matsumoto Y."/>
            <person name="Kinjo T."/>
            <person name="Motooka D."/>
            <person name="Nabeya D."/>
            <person name="Jung N."/>
            <person name="Uechi K."/>
            <person name="Horii T."/>
            <person name="Iida T."/>
            <person name="Fujita J."/>
            <person name="Nakamura S."/>
        </authorList>
    </citation>
    <scope>NUCLEOTIDE SEQUENCE [LARGE SCALE GENOMIC DNA]</scope>
    <source>
        <strain evidence="11 12">JCM 30725</strain>
    </source>
</reference>
<proteinExistence type="inferred from homology"/>
<dbReference type="PANTHER" id="PTHR43201">
    <property type="entry name" value="ACYL-COA SYNTHETASE"/>
    <property type="match status" value="1"/>
</dbReference>
<protein>
    <recommendedName>
        <fullName evidence="5">Long-chain-fatty-acid--CoA ligase FadD13</fullName>
        <ecNumber evidence="3">6.2.1.3</ecNumber>
    </recommendedName>
    <alternativeName>
        <fullName evidence="6">Fatty acyl-CoA ligase</fullName>
    </alternativeName>
    <alternativeName>
        <fullName evidence="8">Fatty acyl-CoA synthetase</fullName>
    </alternativeName>
    <alternativeName>
        <fullName evidence="7">Very-long-chain fatty-acyl-CoA synthetase</fullName>
    </alternativeName>
</protein>
<dbReference type="Gene3D" id="3.40.50.12780">
    <property type="entry name" value="N-terminal domain of ligase-like"/>
    <property type="match status" value="1"/>
</dbReference>
<dbReference type="Gene3D" id="3.30.300.30">
    <property type="match status" value="1"/>
</dbReference>
<organism evidence="11 12">
    <name type="scientific">Mycobacterium bourgelatii</name>
    <dbReference type="NCBI Taxonomy" id="1273442"/>
    <lineage>
        <taxon>Bacteria</taxon>
        <taxon>Bacillati</taxon>
        <taxon>Actinomycetota</taxon>
        <taxon>Actinomycetes</taxon>
        <taxon>Mycobacteriales</taxon>
        <taxon>Mycobacteriaceae</taxon>
        <taxon>Mycobacterium</taxon>
    </lineage>
</organism>
<dbReference type="CDD" id="cd04433">
    <property type="entry name" value="AFD_class_I"/>
    <property type="match status" value="1"/>
</dbReference>
<evidence type="ECO:0000313" key="11">
    <source>
        <dbReference type="EMBL" id="GFG92486.1"/>
    </source>
</evidence>
<accession>A0A7I9YV78</accession>
<evidence type="ECO:0000256" key="4">
    <source>
        <dbReference type="ARBA" id="ARBA00036813"/>
    </source>
</evidence>
<dbReference type="Pfam" id="PF13193">
    <property type="entry name" value="AMP-binding_C"/>
    <property type="match status" value="1"/>
</dbReference>
<evidence type="ECO:0000256" key="6">
    <source>
        <dbReference type="ARBA" id="ARBA00076959"/>
    </source>
</evidence>
<dbReference type="RefSeq" id="WP_205351407.1">
    <property type="nucleotide sequence ID" value="NZ_BLKZ01000001.1"/>
</dbReference>
<dbReference type="FunFam" id="3.30.300.30:FF:000008">
    <property type="entry name" value="2,3-dihydroxybenzoate-AMP ligase"/>
    <property type="match status" value="1"/>
</dbReference>
<dbReference type="InterPro" id="IPR042099">
    <property type="entry name" value="ANL_N_sf"/>
</dbReference>
<evidence type="ECO:0000259" key="10">
    <source>
        <dbReference type="Pfam" id="PF13193"/>
    </source>
</evidence>
<dbReference type="InterPro" id="IPR045851">
    <property type="entry name" value="AMP-bd_C_sf"/>
</dbReference>
<dbReference type="InterPro" id="IPR020845">
    <property type="entry name" value="AMP-binding_CS"/>
</dbReference>
<keyword evidence="12" id="KW-1185">Reference proteome</keyword>
<evidence type="ECO:0000256" key="2">
    <source>
        <dbReference type="ARBA" id="ARBA00022598"/>
    </source>
</evidence>
<keyword evidence="2" id="KW-0436">Ligase</keyword>
<dbReference type="Proteomes" id="UP000465360">
    <property type="component" value="Unassembled WGS sequence"/>
</dbReference>
<comment type="catalytic activity">
    <reaction evidence="4">
        <text>a long-chain fatty acid + ATP + CoA = a long-chain fatty acyl-CoA + AMP + diphosphate</text>
        <dbReference type="Rhea" id="RHEA:15421"/>
        <dbReference type="ChEBI" id="CHEBI:30616"/>
        <dbReference type="ChEBI" id="CHEBI:33019"/>
        <dbReference type="ChEBI" id="CHEBI:57287"/>
        <dbReference type="ChEBI" id="CHEBI:57560"/>
        <dbReference type="ChEBI" id="CHEBI:83139"/>
        <dbReference type="ChEBI" id="CHEBI:456215"/>
        <dbReference type="EC" id="6.2.1.3"/>
    </reaction>
</comment>
<name>A0A7I9YV78_MYCBU</name>
<evidence type="ECO:0000313" key="12">
    <source>
        <dbReference type="Proteomes" id="UP000465360"/>
    </source>
</evidence>
<evidence type="ECO:0000259" key="9">
    <source>
        <dbReference type="Pfam" id="PF00501"/>
    </source>
</evidence>
<dbReference type="PANTHER" id="PTHR43201:SF5">
    <property type="entry name" value="MEDIUM-CHAIN ACYL-COA LIGASE ACSF2, MITOCHONDRIAL"/>
    <property type="match status" value="1"/>
</dbReference>
<dbReference type="GO" id="GO:0004467">
    <property type="term" value="F:long-chain fatty acid-CoA ligase activity"/>
    <property type="evidence" value="ECO:0007669"/>
    <property type="project" value="UniProtKB-EC"/>
</dbReference>
<dbReference type="InterPro" id="IPR000873">
    <property type="entry name" value="AMP-dep_synth/lig_dom"/>
</dbReference>
<comment type="caution">
    <text evidence="11">The sequence shown here is derived from an EMBL/GenBank/DDBJ whole genome shotgun (WGS) entry which is preliminary data.</text>
</comment>
<evidence type="ECO:0000256" key="1">
    <source>
        <dbReference type="ARBA" id="ARBA00006432"/>
    </source>
</evidence>
<dbReference type="SUPFAM" id="SSF56801">
    <property type="entry name" value="Acetyl-CoA synthetase-like"/>
    <property type="match status" value="1"/>
</dbReference>
<dbReference type="PROSITE" id="PS00455">
    <property type="entry name" value="AMP_BINDING"/>
    <property type="match status" value="1"/>
</dbReference>